<protein>
    <submittedName>
        <fullName evidence="2">Uncharacterized protein</fullName>
    </submittedName>
</protein>
<organism evidence="2 4">
    <name type="scientific">Methanobacterium veterum</name>
    <dbReference type="NCBI Taxonomy" id="408577"/>
    <lineage>
        <taxon>Archaea</taxon>
        <taxon>Methanobacteriati</taxon>
        <taxon>Methanobacteriota</taxon>
        <taxon>Methanomada group</taxon>
        <taxon>Methanobacteria</taxon>
        <taxon>Methanobacteriales</taxon>
        <taxon>Methanobacteriaceae</taxon>
        <taxon>Methanobacterium</taxon>
    </lineage>
</organism>
<evidence type="ECO:0000313" key="4">
    <source>
        <dbReference type="Proteomes" id="UP001068021"/>
    </source>
</evidence>
<dbReference type="AlphaFoldDB" id="A0A9E5DIA1"/>
<comment type="caution">
    <text evidence="2">The sequence shown here is derived from an EMBL/GenBank/DDBJ whole genome shotgun (WGS) entry which is preliminary data.</text>
</comment>
<dbReference type="GeneID" id="300259739"/>
<dbReference type="EMBL" id="JAPVES010000030">
    <property type="protein sequence ID" value="MCZ3374214.1"/>
    <property type="molecule type" value="Genomic_DNA"/>
</dbReference>
<evidence type="ECO:0000313" key="2">
    <source>
        <dbReference type="EMBL" id="MCZ3366641.1"/>
    </source>
</evidence>
<dbReference type="RefSeq" id="WP_157197555.1">
    <property type="nucleotide sequence ID" value="NZ_JAPVER010000020.1"/>
</dbReference>
<reference evidence="2" key="1">
    <citation type="submission" date="2022-12" db="EMBL/GenBank/DDBJ databases">
        <title>Reclassification of two methanogenic archaea species isolated from the Kolyma lowland permafrost.</title>
        <authorList>
            <person name="Trubitsyn V.E."/>
            <person name="Rivkina E.M."/>
            <person name="Shcherbakova V.A."/>
        </authorList>
    </citation>
    <scope>NUCLEOTIDE SEQUENCE</scope>
    <source>
        <strain evidence="2">M2</strain>
        <strain evidence="3">MK4</strain>
    </source>
</reference>
<sequence length="58" mass="6476">MLKTSRNTTIDLRKKRNYINLEEINMASCITIAMIVLIFVLSVAVFASFPNSNMPAGI</sequence>
<dbReference type="EMBL" id="JAPVER010000020">
    <property type="protein sequence ID" value="MCZ3366641.1"/>
    <property type="molecule type" value="Genomic_DNA"/>
</dbReference>
<name>A0A9E5DIA1_9EURY</name>
<feature type="transmembrane region" description="Helical" evidence="1">
    <location>
        <begin position="24"/>
        <end position="49"/>
    </location>
</feature>
<accession>A0A9E5DIA1</accession>
<evidence type="ECO:0000256" key="1">
    <source>
        <dbReference type="SAM" id="Phobius"/>
    </source>
</evidence>
<keyword evidence="1" id="KW-0812">Transmembrane</keyword>
<evidence type="ECO:0000313" key="3">
    <source>
        <dbReference type="EMBL" id="MCZ3374214.1"/>
    </source>
</evidence>
<keyword evidence="1" id="KW-0472">Membrane</keyword>
<keyword evidence="4" id="KW-1185">Reference proteome</keyword>
<dbReference type="Proteomes" id="UP001068021">
    <property type="component" value="Unassembled WGS sequence"/>
</dbReference>
<gene>
    <name evidence="3" type="ORF">O3H35_16310</name>
    <name evidence="2" type="ORF">O3H54_12195</name>
</gene>
<keyword evidence="1" id="KW-1133">Transmembrane helix</keyword>
<proteinExistence type="predicted"/>
<dbReference type="Proteomes" id="UP001074446">
    <property type="component" value="Unassembled WGS sequence"/>
</dbReference>